<gene>
    <name evidence="2" type="ORF">H8L47_06720</name>
</gene>
<reference evidence="2 3" key="1">
    <citation type="submission" date="2020-08" db="EMBL/GenBank/DDBJ databases">
        <title>Novel species isolated from subtropical streams in China.</title>
        <authorList>
            <person name="Lu H."/>
        </authorList>
    </citation>
    <scope>NUCLEOTIDE SEQUENCE [LARGE SCALE GENOMIC DNA]</scope>
    <source>
        <strain evidence="2 3">NL8W</strain>
    </source>
</reference>
<accession>A0ABR6Z642</accession>
<protein>
    <recommendedName>
        <fullName evidence="4">Lipoprotein</fullName>
    </recommendedName>
</protein>
<organism evidence="2 3">
    <name type="scientific">Undibacterium umbellatum</name>
    <dbReference type="NCBI Taxonomy" id="2762300"/>
    <lineage>
        <taxon>Bacteria</taxon>
        <taxon>Pseudomonadati</taxon>
        <taxon>Pseudomonadota</taxon>
        <taxon>Betaproteobacteria</taxon>
        <taxon>Burkholderiales</taxon>
        <taxon>Oxalobacteraceae</taxon>
        <taxon>Undibacterium</taxon>
    </lineage>
</organism>
<proteinExistence type="predicted"/>
<dbReference type="EMBL" id="JACOFX010000002">
    <property type="protein sequence ID" value="MBC3907252.1"/>
    <property type="molecule type" value="Genomic_DNA"/>
</dbReference>
<keyword evidence="3" id="KW-1185">Reference proteome</keyword>
<name>A0ABR6Z642_9BURK</name>
<dbReference type="PROSITE" id="PS51257">
    <property type="entry name" value="PROKAR_LIPOPROTEIN"/>
    <property type="match status" value="1"/>
</dbReference>
<keyword evidence="1" id="KW-0732">Signal</keyword>
<feature type="signal peptide" evidence="1">
    <location>
        <begin position="1"/>
        <end position="20"/>
    </location>
</feature>
<dbReference type="RefSeq" id="WP_186952552.1">
    <property type="nucleotide sequence ID" value="NZ_JACOFX010000002.1"/>
</dbReference>
<evidence type="ECO:0000313" key="3">
    <source>
        <dbReference type="Proteomes" id="UP000646911"/>
    </source>
</evidence>
<sequence length="213" mass="24305">MPYKKALFYLLALMMLTACQQDDQSIASAREQEKAIPVWNKANLSDFDNYSMLSMQDDWKIVTWSSRASSQSGNANRAGTSSIVSILKKEKQNWRVVSQEQFAHGYNPRLQLPTEFTLAEKPVVILKIQQRVAYEELLVYGMVQSEYKLLQTLMARAFEWTYDKAGNKKSLLAIPASHGEQAEFYQWNGQRFMLIQAADAAEPAKESADYVID</sequence>
<evidence type="ECO:0000256" key="1">
    <source>
        <dbReference type="SAM" id="SignalP"/>
    </source>
</evidence>
<dbReference type="Proteomes" id="UP000646911">
    <property type="component" value="Unassembled WGS sequence"/>
</dbReference>
<feature type="chain" id="PRO_5045832556" description="Lipoprotein" evidence="1">
    <location>
        <begin position="21"/>
        <end position="213"/>
    </location>
</feature>
<evidence type="ECO:0008006" key="4">
    <source>
        <dbReference type="Google" id="ProtNLM"/>
    </source>
</evidence>
<comment type="caution">
    <text evidence="2">The sequence shown here is derived from an EMBL/GenBank/DDBJ whole genome shotgun (WGS) entry which is preliminary data.</text>
</comment>
<evidence type="ECO:0000313" key="2">
    <source>
        <dbReference type="EMBL" id="MBC3907252.1"/>
    </source>
</evidence>